<dbReference type="Pfam" id="PF05193">
    <property type="entry name" value="Peptidase_M16_C"/>
    <property type="match status" value="1"/>
</dbReference>
<dbReference type="KEGG" id="mic:Mic7113_6130"/>
<evidence type="ECO:0000259" key="2">
    <source>
        <dbReference type="Pfam" id="PF05193"/>
    </source>
</evidence>
<dbReference type="EMBL" id="CP003630">
    <property type="protein sequence ID" value="AFZ21724.1"/>
    <property type="molecule type" value="Genomic_DNA"/>
</dbReference>
<dbReference type="InterPro" id="IPR050361">
    <property type="entry name" value="MPP/UQCRC_Complex"/>
</dbReference>
<dbReference type="InterPro" id="IPR007863">
    <property type="entry name" value="Peptidase_M16_C"/>
</dbReference>
<sequence>MPQTVTFLPQQPLIHRTVLDNGIVVLAIENSAADIIATRLFMRAGSQWEPREKAGLSHLLSAVITKGTEQLSSVEIAERIESVGANLSADTATDYFLLSLKTVSTDWPEILQLAGQMLLHPSFPEEEVELERYLAIQDIRSQKEQPFTIAFDQLRQAMYQEHPYSLSILGTEATVSELNRADLELFHQTHFRPDNMVISVVGRVTPEEAVAQVERVFGDWQPPETPLLTQQLPSITSQPSQVMTAQETQQSIVMLGYLASPLYHTDYTTLKLLNTYLGNGLSSRLFVELREKRGLAYDVSAFYPTRKSASTFVVYMGTAPENTETAILGLRKEIERLCSTLLSHEELQAAKNKLLGQYALGKQTNAQLAQVYGWYETLGLGIEFDTQFQQDVINITPEIAQAVATRYFTEPYISLVGPAEAINPLATPMV</sequence>
<dbReference type="PATRIC" id="fig|1173027.3.peg.6786"/>
<name>K9WPL5_9CYAN</name>
<dbReference type="HOGENOM" id="CLU_009902_3_1_3"/>
<dbReference type="InterPro" id="IPR011249">
    <property type="entry name" value="Metalloenz_LuxS/M16"/>
</dbReference>
<accession>K9WPL5</accession>
<evidence type="ECO:0000313" key="4">
    <source>
        <dbReference type="Proteomes" id="UP000010471"/>
    </source>
</evidence>
<dbReference type="eggNOG" id="COG0612">
    <property type="taxonomic scope" value="Bacteria"/>
</dbReference>
<reference evidence="3 4" key="1">
    <citation type="submission" date="2012-06" db="EMBL/GenBank/DDBJ databases">
        <title>Finished chromosome of genome of Microcoleus sp. PCC 7113.</title>
        <authorList>
            <consortium name="US DOE Joint Genome Institute"/>
            <person name="Gugger M."/>
            <person name="Coursin T."/>
            <person name="Rippka R."/>
            <person name="Tandeau De Marsac N."/>
            <person name="Huntemann M."/>
            <person name="Wei C.-L."/>
            <person name="Han J."/>
            <person name="Detter J.C."/>
            <person name="Han C."/>
            <person name="Tapia R."/>
            <person name="Chen A."/>
            <person name="Kyrpides N."/>
            <person name="Mavromatis K."/>
            <person name="Markowitz V."/>
            <person name="Szeto E."/>
            <person name="Ivanova N."/>
            <person name="Pagani I."/>
            <person name="Pati A."/>
            <person name="Goodwin L."/>
            <person name="Nordberg H.P."/>
            <person name="Cantor M.N."/>
            <person name="Hua S.X."/>
            <person name="Woyke T."/>
            <person name="Kerfeld C.A."/>
        </authorList>
    </citation>
    <scope>NUCLEOTIDE SEQUENCE [LARGE SCALE GENOMIC DNA]</scope>
    <source>
        <strain evidence="3 4">PCC 7113</strain>
    </source>
</reference>
<dbReference type="RefSeq" id="WP_015185853.1">
    <property type="nucleotide sequence ID" value="NC_019738.1"/>
</dbReference>
<evidence type="ECO:0000313" key="3">
    <source>
        <dbReference type="EMBL" id="AFZ21724.1"/>
    </source>
</evidence>
<keyword evidence="4" id="KW-1185">Reference proteome</keyword>
<dbReference type="PANTHER" id="PTHR11851:SF224">
    <property type="entry name" value="PROCESSING PROTEASE"/>
    <property type="match status" value="1"/>
</dbReference>
<proteinExistence type="predicted"/>
<dbReference type="Proteomes" id="UP000010471">
    <property type="component" value="Chromosome"/>
</dbReference>
<evidence type="ECO:0000259" key="1">
    <source>
        <dbReference type="Pfam" id="PF00675"/>
    </source>
</evidence>
<dbReference type="AlphaFoldDB" id="K9WPL5"/>
<dbReference type="SUPFAM" id="SSF63411">
    <property type="entry name" value="LuxS/MPP-like metallohydrolase"/>
    <property type="match status" value="2"/>
</dbReference>
<dbReference type="STRING" id="1173027.Mic7113_6130"/>
<dbReference type="InterPro" id="IPR011765">
    <property type="entry name" value="Pept_M16_N"/>
</dbReference>
<dbReference type="PANTHER" id="PTHR11851">
    <property type="entry name" value="METALLOPROTEASE"/>
    <property type="match status" value="1"/>
</dbReference>
<dbReference type="OrthoDB" id="9811314at2"/>
<feature type="domain" description="Peptidase M16 C-terminal" evidence="2">
    <location>
        <begin position="178"/>
        <end position="354"/>
    </location>
</feature>
<gene>
    <name evidence="3" type="ORF">Mic7113_6130</name>
</gene>
<dbReference type="GO" id="GO:0046872">
    <property type="term" value="F:metal ion binding"/>
    <property type="evidence" value="ECO:0007669"/>
    <property type="project" value="InterPro"/>
</dbReference>
<dbReference type="Pfam" id="PF00675">
    <property type="entry name" value="Peptidase_M16"/>
    <property type="match status" value="1"/>
</dbReference>
<protein>
    <submittedName>
        <fullName evidence="3">Putative Zn-dependent peptidase</fullName>
    </submittedName>
</protein>
<dbReference type="Gene3D" id="3.30.830.10">
    <property type="entry name" value="Metalloenzyme, LuxS/M16 peptidase-like"/>
    <property type="match status" value="2"/>
</dbReference>
<organism evidence="3 4">
    <name type="scientific">Allocoleopsis franciscana PCC 7113</name>
    <dbReference type="NCBI Taxonomy" id="1173027"/>
    <lineage>
        <taxon>Bacteria</taxon>
        <taxon>Bacillati</taxon>
        <taxon>Cyanobacteriota</taxon>
        <taxon>Cyanophyceae</taxon>
        <taxon>Coleofasciculales</taxon>
        <taxon>Coleofasciculaceae</taxon>
        <taxon>Allocoleopsis</taxon>
        <taxon>Allocoleopsis franciscana</taxon>
    </lineage>
</organism>
<feature type="domain" description="Peptidase M16 N-terminal" evidence="1">
    <location>
        <begin position="25"/>
        <end position="171"/>
    </location>
</feature>